<dbReference type="AlphaFoldDB" id="A0A143PU74"/>
<accession>A0A143PU74</accession>
<dbReference type="Proteomes" id="UP000076079">
    <property type="component" value="Chromosome"/>
</dbReference>
<name>A0A143PU74_LUTPR</name>
<keyword evidence="1" id="KW-1133">Transmembrane helix</keyword>
<reference evidence="2 3" key="1">
    <citation type="journal article" date="2016" name="Genome Announc.">
        <title>First Complete Genome Sequence of a Subdivision 6 Acidobacterium Strain.</title>
        <authorList>
            <person name="Huang S."/>
            <person name="Vieira S."/>
            <person name="Bunk B."/>
            <person name="Riedel T."/>
            <person name="Sproer C."/>
            <person name="Overmann J."/>
        </authorList>
    </citation>
    <scope>NUCLEOTIDE SEQUENCE [LARGE SCALE GENOMIC DNA]</scope>
    <source>
        <strain evidence="3">DSM 100886 HEG_-6_39</strain>
    </source>
</reference>
<proteinExistence type="predicted"/>
<feature type="transmembrane region" description="Helical" evidence="1">
    <location>
        <begin position="43"/>
        <end position="62"/>
    </location>
</feature>
<dbReference type="InterPro" id="IPR007436">
    <property type="entry name" value="DUF485"/>
</dbReference>
<evidence type="ECO:0000256" key="1">
    <source>
        <dbReference type="SAM" id="Phobius"/>
    </source>
</evidence>
<protein>
    <recommendedName>
        <fullName evidence="4">DUF485 domain-containing protein</fullName>
    </recommendedName>
</protein>
<reference evidence="3" key="2">
    <citation type="submission" date="2016-04" db="EMBL/GenBank/DDBJ databases">
        <title>First Complete Genome Sequence of a Subdivision 6 Acidobacterium.</title>
        <authorList>
            <person name="Huang S."/>
            <person name="Vieira S."/>
            <person name="Bunk B."/>
            <person name="Riedel T."/>
            <person name="Sproeer C."/>
            <person name="Overmann J."/>
        </authorList>
    </citation>
    <scope>NUCLEOTIDE SEQUENCE [LARGE SCALE GENOMIC DNA]</scope>
    <source>
        <strain evidence="3">DSM 100886 HEG_-6_39</strain>
    </source>
</reference>
<organism evidence="2 3">
    <name type="scientific">Luteitalea pratensis</name>
    <dbReference type="NCBI Taxonomy" id="1855912"/>
    <lineage>
        <taxon>Bacteria</taxon>
        <taxon>Pseudomonadati</taxon>
        <taxon>Acidobacteriota</taxon>
        <taxon>Vicinamibacteria</taxon>
        <taxon>Vicinamibacterales</taxon>
        <taxon>Vicinamibacteraceae</taxon>
        <taxon>Luteitalea</taxon>
    </lineage>
</organism>
<dbReference type="KEGG" id="abac:LuPra_04604"/>
<evidence type="ECO:0000313" key="2">
    <source>
        <dbReference type="EMBL" id="AMY11354.1"/>
    </source>
</evidence>
<sequence>MRIPRVALWLFTLYLLVYVGFMTLAAFAPGVMAATPVAGLPLSLLYGLTLIALAFILAALYLRLAR</sequence>
<keyword evidence="1" id="KW-0472">Membrane</keyword>
<evidence type="ECO:0008006" key="4">
    <source>
        <dbReference type="Google" id="ProtNLM"/>
    </source>
</evidence>
<dbReference type="Pfam" id="PF04341">
    <property type="entry name" value="DUF485"/>
    <property type="match status" value="1"/>
</dbReference>
<keyword evidence="1" id="KW-0812">Transmembrane</keyword>
<gene>
    <name evidence="2" type="ORF">LuPra_04604</name>
</gene>
<evidence type="ECO:0000313" key="3">
    <source>
        <dbReference type="Proteomes" id="UP000076079"/>
    </source>
</evidence>
<dbReference type="RefSeq" id="WP_110172911.1">
    <property type="nucleotide sequence ID" value="NZ_CP015136.1"/>
</dbReference>
<dbReference type="EMBL" id="CP015136">
    <property type="protein sequence ID" value="AMY11354.1"/>
    <property type="molecule type" value="Genomic_DNA"/>
</dbReference>
<keyword evidence="3" id="KW-1185">Reference proteome</keyword>
<dbReference type="STRING" id="1855912.LuPra_04604"/>